<dbReference type="EMBL" id="CP102096">
    <property type="protein sequence ID" value="UUM30973.1"/>
    <property type="molecule type" value="Genomic_DNA"/>
</dbReference>
<evidence type="ECO:0000313" key="3">
    <source>
        <dbReference type="Proteomes" id="UP001058602"/>
    </source>
</evidence>
<sequence>MRIALLTLSAMAALSASADDIAMTDLELSEAALDSSRGGKYISKSVMIADSDQHGMISNGSVGDYSMTGDNIISSGALTGITGVNSVIQNSGNNVLIQNSTVLNLTLK</sequence>
<keyword evidence="3" id="KW-1185">Reference proteome</keyword>
<proteinExistence type="predicted"/>
<organism evidence="2 3">
    <name type="scientific">Vibrio japonicus</name>
    <dbReference type="NCBI Taxonomy" id="1824638"/>
    <lineage>
        <taxon>Bacteria</taxon>
        <taxon>Pseudomonadati</taxon>
        <taxon>Pseudomonadota</taxon>
        <taxon>Gammaproteobacteria</taxon>
        <taxon>Vibrionales</taxon>
        <taxon>Vibrionaceae</taxon>
        <taxon>Vibrio</taxon>
    </lineage>
</organism>
<evidence type="ECO:0000313" key="2">
    <source>
        <dbReference type="EMBL" id="UUM30973.1"/>
    </source>
</evidence>
<feature type="signal peptide" evidence="1">
    <location>
        <begin position="1"/>
        <end position="18"/>
    </location>
</feature>
<evidence type="ECO:0000256" key="1">
    <source>
        <dbReference type="SAM" id="SignalP"/>
    </source>
</evidence>
<dbReference type="RefSeq" id="WP_257084699.1">
    <property type="nucleotide sequence ID" value="NZ_CP102096.1"/>
</dbReference>
<gene>
    <name evidence="2" type="ORF">NP165_02120</name>
</gene>
<reference evidence="2" key="1">
    <citation type="submission" date="2022-07" db="EMBL/GenBank/DDBJ databases">
        <title>Complete genome of Vibrio japonicus strain JCM 31412T and phylogenomic assessment of the Nereis clade of the genus Vibrio.</title>
        <authorList>
            <person name="Shlafstein M.D."/>
            <person name="Emsley S.A."/>
            <person name="Ushijima B."/>
            <person name="Videau P."/>
            <person name="Saw J.H."/>
        </authorList>
    </citation>
    <scope>NUCLEOTIDE SEQUENCE</scope>
    <source>
        <strain evidence="2">JCM 31412</strain>
    </source>
</reference>
<name>A0ABY5LG01_9VIBR</name>
<dbReference type="Proteomes" id="UP001058602">
    <property type="component" value="Chromosome 1"/>
</dbReference>
<feature type="chain" id="PRO_5045622092" evidence="1">
    <location>
        <begin position="19"/>
        <end position="108"/>
    </location>
</feature>
<accession>A0ABY5LG01</accession>
<keyword evidence="1" id="KW-0732">Signal</keyword>
<protein>
    <submittedName>
        <fullName evidence="2">Carbon storage regulator</fullName>
    </submittedName>
</protein>